<name>A0A164VCZ8_9AGAM</name>
<dbReference type="Proteomes" id="UP000076722">
    <property type="component" value="Unassembled WGS sequence"/>
</dbReference>
<sequence>MGLLTLPPELLIKIIDGLCIQDIVSAAQVCSDKTCGTLRSLVLENKSLLFSAENSYALQLPMGRNPKDVSSEAIYDIAAKSATISAGLSAAQEPLKPRSETLYDLGPLGFGWGGDKVPTNLFVRDDLVAFVSGTTLCVIKLANDGTIKRGVRVRMAPEPAPQFYVDYQVSDDRCSILVAVATSPSPPGQANPGQAVHPDVLAVQEIYISEDRFGKTMSHFDTLLPPASMENLIIRDPYVAIVSQWSVRIVDWRKSLGVTVSLIAAEDLDEDGNDLGMSSLDVSSKQTHIRASQLIDPIDFRKDIMGLVFHPTEPSFIVFEHYDSEADRQRPGIFVVNIPSPLGDIASMAVERRVMPTEIAPDVFPEIESGLFATTRACGFRLLPDSSWVMDLSIVGTRRIEGVSEGEKPMFYQCTVALSDWTLRTEMTVYGTLPVEDGNNLNPFDPSNIAGTDFYHLRGKEQFQVIAPKFDNGNGLQHNPCWVRLVIPESLREPAPVPVPDDADPADIIRTYPGKGHPWMFDVHTGKLYLGLPEGLLVLQY</sequence>
<proteinExistence type="predicted"/>
<dbReference type="InterPro" id="IPR001810">
    <property type="entry name" value="F-box_dom"/>
</dbReference>
<feature type="domain" description="F-box" evidence="1">
    <location>
        <begin position="1"/>
        <end position="30"/>
    </location>
</feature>
<reference evidence="2 3" key="1">
    <citation type="journal article" date="2016" name="Mol. Biol. Evol.">
        <title>Comparative Genomics of Early-Diverging Mushroom-Forming Fungi Provides Insights into the Origins of Lignocellulose Decay Capabilities.</title>
        <authorList>
            <person name="Nagy L.G."/>
            <person name="Riley R."/>
            <person name="Tritt A."/>
            <person name="Adam C."/>
            <person name="Daum C."/>
            <person name="Floudas D."/>
            <person name="Sun H."/>
            <person name="Yadav J.S."/>
            <person name="Pangilinan J."/>
            <person name="Larsson K.H."/>
            <person name="Matsuura K."/>
            <person name="Barry K."/>
            <person name="Labutti K."/>
            <person name="Kuo R."/>
            <person name="Ohm R.A."/>
            <person name="Bhattacharya S.S."/>
            <person name="Shirouzu T."/>
            <person name="Yoshinaga Y."/>
            <person name="Martin F.M."/>
            <person name="Grigoriev I.V."/>
            <person name="Hibbett D.S."/>
        </authorList>
    </citation>
    <scope>NUCLEOTIDE SEQUENCE [LARGE SCALE GENOMIC DNA]</scope>
    <source>
        <strain evidence="2 3">HHB9708</strain>
    </source>
</reference>
<dbReference type="PROSITE" id="PS50181">
    <property type="entry name" value="FBOX"/>
    <property type="match status" value="1"/>
</dbReference>
<protein>
    <recommendedName>
        <fullName evidence="1">F-box domain-containing protein</fullName>
    </recommendedName>
</protein>
<evidence type="ECO:0000313" key="3">
    <source>
        <dbReference type="Proteomes" id="UP000076722"/>
    </source>
</evidence>
<dbReference type="AlphaFoldDB" id="A0A164VCZ8"/>
<organism evidence="2 3">
    <name type="scientific">Sistotremastrum niveocremeum HHB9708</name>
    <dbReference type="NCBI Taxonomy" id="1314777"/>
    <lineage>
        <taxon>Eukaryota</taxon>
        <taxon>Fungi</taxon>
        <taxon>Dikarya</taxon>
        <taxon>Basidiomycota</taxon>
        <taxon>Agaricomycotina</taxon>
        <taxon>Agaricomycetes</taxon>
        <taxon>Sistotremastrales</taxon>
        <taxon>Sistotremastraceae</taxon>
        <taxon>Sertulicium</taxon>
        <taxon>Sertulicium niveocremeum</taxon>
    </lineage>
</organism>
<evidence type="ECO:0000313" key="2">
    <source>
        <dbReference type="EMBL" id="KZS94043.1"/>
    </source>
</evidence>
<keyword evidence="3" id="KW-1185">Reference proteome</keyword>
<evidence type="ECO:0000259" key="1">
    <source>
        <dbReference type="PROSITE" id="PS50181"/>
    </source>
</evidence>
<gene>
    <name evidence="2" type="ORF">SISNIDRAFT_484993</name>
</gene>
<accession>A0A164VCZ8</accession>
<dbReference type="EMBL" id="KV419405">
    <property type="protein sequence ID" value="KZS94043.1"/>
    <property type="molecule type" value="Genomic_DNA"/>
</dbReference>